<keyword evidence="3" id="KW-1185">Reference proteome</keyword>
<dbReference type="Proteomes" id="UP001600165">
    <property type="component" value="Unassembled WGS sequence"/>
</dbReference>
<evidence type="ECO:0000313" key="2">
    <source>
        <dbReference type="EMBL" id="MFE4108530.1"/>
    </source>
</evidence>
<dbReference type="EMBL" id="JBHZOL010000113">
    <property type="protein sequence ID" value="MFE4108530.1"/>
    <property type="molecule type" value="Genomic_DNA"/>
</dbReference>
<organism evidence="2 3">
    <name type="scientific">Almyronema epifaneia S1</name>
    <dbReference type="NCBI Taxonomy" id="2991925"/>
    <lineage>
        <taxon>Bacteria</taxon>
        <taxon>Bacillati</taxon>
        <taxon>Cyanobacteriota</taxon>
        <taxon>Cyanophyceae</taxon>
        <taxon>Nodosilineales</taxon>
        <taxon>Nodosilineaceae</taxon>
        <taxon>Almyronema</taxon>
        <taxon>Almyronema epifaneia</taxon>
    </lineage>
</organism>
<reference evidence="2 3" key="1">
    <citation type="submission" date="2024-10" db="EMBL/GenBank/DDBJ databases">
        <authorList>
            <person name="Ratan Roy A."/>
            <person name="Morales Sandoval P.H."/>
            <person name="De Los Santos Villalobos S."/>
            <person name="Chakraborty S."/>
            <person name="Mukherjee J."/>
        </authorList>
    </citation>
    <scope>NUCLEOTIDE SEQUENCE [LARGE SCALE GENOMIC DNA]</scope>
    <source>
        <strain evidence="2 3">S1</strain>
    </source>
</reference>
<dbReference type="PANTHER" id="PTHR47923">
    <property type="entry name" value="INSERTION ELEMENT IS1 1 PROTEIN INSA-RELATED"/>
    <property type="match status" value="1"/>
</dbReference>
<comment type="caution">
    <text evidence="2">The sequence shown here is derived from an EMBL/GenBank/DDBJ whole genome shotgun (WGS) entry which is preliminary data.</text>
</comment>
<dbReference type="Pfam" id="PF03811">
    <property type="entry name" value="Zn_ribbon_InsA"/>
    <property type="match status" value="1"/>
</dbReference>
<dbReference type="InterPro" id="IPR051252">
    <property type="entry name" value="IS1_transposase_InsA"/>
</dbReference>
<protein>
    <submittedName>
        <fullName evidence="2">IS1 family transposase</fullName>
    </submittedName>
</protein>
<accession>A0ABW6IK48</accession>
<name>A0ABW6IK48_9CYAN</name>
<dbReference type="PANTHER" id="PTHR47923:SF1">
    <property type="entry name" value="INSERTION ELEMENT IS1 1 PROTEIN INSA-RELATED"/>
    <property type="match status" value="1"/>
</dbReference>
<proteinExistence type="predicted"/>
<dbReference type="RefSeq" id="WP_377968160.1">
    <property type="nucleotide sequence ID" value="NZ_JBHZOL010000113.1"/>
</dbReference>
<evidence type="ECO:0000259" key="1">
    <source>
        <dbReference type="Pfam" id="PF03811"/>
    </source>
</evidence>
<sequence length="83" mass="9140">MVLEPICCPDCHTTDVVKNGKSAEGKQRYRCRNGECSRASFILHYSYRGYLPEVKQQIADMAVNGSGIKPPACASRSEIALGY</sequence>
<feature type="domain" description="InsA N-terminal zinc ribbon" evidence="1">
    <location>
        <begin position="6"/>
        <end position="33"/>
    </location>
</feature>
<gene>
    <name evidence="2" type="ORF">ACFVKH_19810</name>
</gene>
<evidence type="ECO:0000313" key="3">
    <source>
        <dbReference type="Proteomes" id="UP001600165"/>
    </source>
</evidence>
<dbReference type="InterPro" id="IPR003220">
    <property type="entry name" value="InsA_N_dom_Znf"/>
</dbReference>